<evidence type="ECO:0008006" key="4">
    <source>
        <dbReference type="Google" id="ProtNLM"/>
    </source>
</evidence>
<proteinExistence type="predicted"/>
<feature type="region of interest" description="Disordered" evidence="1">
    <location>
        <begin position="1"/>
        <end position="24"/>
    </location>
</feature>
<protein>
    <recommendedName>
        <fullName evidence="4">BZIP domain-containing protein</fullName>
    </recommendedName>
</protein>
<evidence type="ECO:0000256" key="1">
    <source>
        <dbReference type="SAM" id="MobiDB-lite"/>
    </source>
</evidence>
<name>A0ABR2QM76_9ROSI</name>
<organism evidence="2 3">
    <name type="scientific">Hibiscus sabdariffa</name>
    <name type="common">roselle</name>
    <dbReference type="NCBI Taxonomy" id="183260"/>
    <lineage>
        <taxon>Eukaryota</taxon>
        <taxon>Viridiplantae</taxon>
        <taxon>Streptophyta</taxon>
        <taxon>Embryophyta</taxon>
        <taxon>Tracheophyta</taxon>
        <taxon>Spermatophyta</taxon>
        <taxon>Magnoliopsida</taxon>
        <taxon>eudicotyledons</taxon>
        <taxon>Gunneridae</taxon>
        <taxon>Pentapetalae</taxon>
        <taxon>rosids</taxon>
        <taxon>malvids</taxon>
        <taxon>Malvales</taxon>
        <taxon>Malvaceae</taxon>
        <taxon>Malvoideae</taxon>
        <taxon>Hibiscus</taxon>
    </lineage>
</organism>
<reference evidence="2 3" key="1">
    <citation type="journal article" date="2024" name="G3 (Bethesda)">
        <title>Genome assembly of Hibiscus sabdariffa L. provides insights into metabolisms of medicinal natural products.</title>
        <authorList>
            <person name="Kim T."/>
        </authorList>
    </citation>
    <scope>NUCLEOTIDE SEQUENCE [LARGE SCALE GENOMIC DNA]</scope>
    <source>
        <strain evidence="2">TK-2024</strain>
        <tissue evidence="2">Old leaves</tissue>
    </source>
</reference>
<dbReference type="EMBL" id="JBBPBN010000035">
    <property type="protein sequence ID" value="KAK9001754.1"/>
    <property type="molecule type" value="Genomic_DNA"/>
</dbReference>
<gene>
    <name evidence="2" type="ORF">V6N11_024452</name>
</gene>
<dbReference type="Proteomes" id="UP001396334">
    <property type="component" value="Unassembled WGS sequence"/>
</dbReference>
<keyword evidence="3" id="KW-1185">Reference proteome</keyword>
<accession>A0ABR2QM76</accession>
<evidence type="ECO:0000313" key="2">
    <source>
        <dbReference type="EMBL" id="KAK9001754.1"/>
    </source>
</evidence>
<sequence>MASSSDSANIDEKKRKRMLSNHVATRRYMEMENANKVLRAQAMELSERLGSLNSMLLGGYAVSDEHETVALAAPLLEC</sequence>
<evidence type="ECO:0000313" key="3">
    <source>
        <dbReference type="Proteomes" id="UP001396334"/>
    </source>
</evidence>
<comment type="caution">
    <text evidence="2">The sequence shown here is derived from an EMBL/GenBank/DDBJ whole genome shotgun (WGS) entry which is preliminary data.</text>
</comment>